<feature type="transmembrane region" description="Helical" evidence="7">
    <location>
        <begin position="189"/>
        <end position="212"/>
    </location>
</feature>
<evidence type="ECO:0000256" key="6">
    <source>
        <dbReference type="ARBA" id="ARBA00023136"/>
    </source>
</evidence>
<comment type="subcellular location">
    <subcellularLocation>
        <location evidence="1 7">Cell membrane</location>
        <topology evidence="1 7">Multi-pass membrane protein</topology>
    </subcellularLocation>
</comment>
<gene>
    <name evidence="10" type="ORF">DQX05_13240</name>
</gene>
<dbReference type="InterPro" id="IPR050809">
    <property type="entry name" value="UgpAE/MalFG_permease"/>
</dbReference>
<dbReference type="OrthoDB" id="9785836at2"/>
<name>A0A3A3GH27_PANTH</name>
<dbReference type="Gene3D" id="1.10.3720.10">
    <property type="entry name" value="MetI-like"/>
    <property type="match status" value="1"/>
</dbReference>
<keyword evidence="5 7" id="KW-1133">Transmembrane helix</keyword>
<feature type="region of interest" description="Disordered" evidence="8">
    <location>
        <begin position="1"/>
        <end position="22"/>
    </location>
</feature>
<comment type="caution">
    <text evidence="10">The sequence shown here is derived from an EMBL/GenBank/DDBJ whole genome shotgun (WGS) entry which is preliminary data.</text>
</comment>
<organism evidence="10 11">
    <name type="scientific">Paenibacillus thiaminolyticus</name>
    <name type="common">Bacillus thiaminolyticus</name>
    <dbReference type="NCBI Taxonomy" id="49283"/>
    <lineage>
        <taxon>Bacteria</taxon>
        <taxon>Bacillati</taxon>
        <taxon>Bacillota</taxon>
        <taxon>Bacilli</taxon>
        <taxon>Bacillales</taxon>
        <taxon>Paenibacillaceae</taxon>
        <taxon>Paenibacillus</taxon>
    </lineage>
</organism>
<dbReference type="EMBL" id="QYZD01000010">
    <property type="protein sequence ID" value="RJG23603.1"/>
    <property type="molecule type" value="Genomic_DNA"/>
</dbReference>
<dbReference type="CDD" id="cd06261">
    <property type="entry name" value="TM_PBP2"/>
    <property type="match status" value="1"/>
</dbReference>
<dbReference type="PROSITE" id="PS50928">
    <property type="entry name" value="ABC_TM1"/>
    <property type="match status" value="1"/>
</dbReference>
<dbReference type="GO" id="GO:0005886">
    <property type="term" value="C:plasma membrane"/>
    <property type="evidence" value="ECO:0007669"/>
    <property type="project" value="UniProtKB-SubCell"/>
</dbReference>
<feature type="domain" description="ABC transmembrane type-1" evidence="9">
    <location>
        <begin position="100"/>
        <end position="314"/>
    </location>
</feature>
<comment type="similarity">
    <text evidence="7">Belongs to the binding-protein-dependent transport system permease family.</text>
</comment>
<feature type="transmembrane region" description="Helical" evidence="7">
    <location>
        <begin position="233"/>
        <end position="257"/>
    </location>
</feature>
<dbReference type="PANTHER" id="PTHR43227:SF11">
    <property type="entry name" value="BLL4140 PROTEIN"/>
    <property type="match status" value="1"/>
</dbReference>
<dbReference type="SUPFAM" id="SSF161098">
    <property type="entry name" value="MetI-like"/>
    <property type="match status" value="1"/>
</dbReference>
<evidence type="ECO:0000256" key="4">
    <source>
        <dbReference type="ARBA" id="ARBA00022692"/>
    </source>
</evidence>
<evidence type="ECO:0000256" key="7">
    <source>
        <dbReference type="RuleBase" id="RU363032"/>
    </source>
</evidence>
<keyword evidence="6 7" id="KW-0472">Membrane</keyword>
<dbReference type="Proteomes" id="UP000266177">
    <property type="component" value="Unassembled WGS sequence"/>
</dbReference>
<sequence>MPTPKQAAARPRSRAKRSPDARADRSFLQRVIRDAKLNKYVYLMLLPVVAYYAIFHYGPMYGIQIAFKDYSPALGFLDSPWVGFKYFEEFFNSHFFWRIVRNTLLLSLYELIFSFPAPIILALMLNELRHHLFKRAVQTITYIPHFISIVVIVGMMVDFLARDGLINNILSWFGVEAVAYLREPGWFRTLYICSGIWQGVGWGTIIYLAAISNIDPSLYEAAKVDSASKWRQVIHITIPGIMPVVVILLILQMGSIMSVSTDKILLMYNSSTYETADVIGTYVYRKGLLEANYSYSTAIGLFNSVINFALLILANTVSRRTSDSKLW</sequence>
<keyword evidence="3" id="KW-1003">Cell membrane</keyword>
<evidence type="ECO:0000313" key="11">
    <source>
        <dbReference type="Proteomes" id="UP000266177"/>
    </source>
</evidence>
<evidence type="ECO:0000256" key="2">
    <source>
        <dbReference type="ARBA" id="ARBA00022448"/>
    </source>
</evidence>
<dbReference type="PANTHER" id="PTHR43227">
    <property type="entry name" value="BLL4140 PROTEIN"/>
    <property type="match status" value="1"/>
</dbReference>
<dbReference type="InterPro" id="IPR035906">
    <property type="entry name" value="MetI-like_sf"/>
</dbReference>
<feature type="transmembrane region" description="Helical" evidence="7">
    <location>
        <begin position="293"/>
        <end position="317"/>
    </location>
</feature>
<proteinExistence type="inferred from homology"/>
<dbReference type="AlphaFoldDB" id="A0A3A3GH27"/>
<evidence type="ECO:0000256" key="8">
    <source>
        <dbReference type="SAM" id="MobiDB-lite"/>
    </source>
</evidence>
<evidence type="ECO:0000256" key="1">
    <source>
        <dbReference type="ARBA" id="ARBA00004651"/>
    </source>
</evidence>
<evidence type="ECO:0000256" key="5">
    <source>
        <dbReference type="ARBA" id="ARBA00022989"/>
    </source>
</evidence>
<evidence type="ECO:0000313" key="10">
    <source>
        <dbReference type="EMBL" id="RJG23603.1"/>
    </source>
</evidence>
<keyword evidence="2 7" id="KW-0813">Transport</keyword>
<dbReference type="Pfam" id="PF00528">
    <property type="entry name" value="BPD_transp_1"/>
    <property type="match status" value="1"/>
</dbReference>
<protein>
    <submittedName>
        <fullName evidence="10">Sugar ABC transporter permease</fullName>
    </submittedName>
</protein>
<feature type="transmembrane region" description="Helical" evidence="7">
    <location>
        <begin position="40"/>
        <end position="58"/>
    </location>
</feature>
<evidence type="ECO:0000256" key="3">
    <source>
        <dbReference type="ARBA" id="ARBA00022475"/>
    </source>
</evidence>
<accession>A0A3A3GH27</accession>
<keyword evidence="4 7" id="KW-0812">Transmembrane</keyword>
<feature type="transmembrane region" description="Helical" evidence="7">
    <location>
        <begin position="104"/>
        <end position="125"/>
    </location>
</feature>
<feature type="transmembrane region" description="Helical" evidence="7">
    <location>
        <begin position="137"/>
        <end position="157"/>
    </location>
</feature>
<evidence type="ECO:0000259" key="9">
    <source>
        <dbReference type="PROSITE" id="PS50928"/>
    </source>
</evidence>
<dbReference type="RefSeq" id="WP_119794092.1">
    <property type="nucleotide sequence ID" value="NZ_QYZD01000010.1"/>
</dbReference>
<reference evidence="10 11" key="1">
    <citation type="submission" date="2018-09" db="EMBL/GenBank/DDBJ databases">
        <title>Paenibacillus SK2017-BO5.</title>
        <authorList>
            <person name="Piskunova J.V."/>
            <person name="Dubiley S.A."/>
            <person name="Severinov K.V."/>
        </authorList>
    </citation>
    <scope>NUCLEOTIDE SEQUENCE [LARGE SCALE GENOMIC DNA]</scope>
    <source>
        <strain evidence="10 11">BO5</strain>
    </source>
</reference>
<dbReference type="InterPro" id="IPR000515">
    <property type="entry name" value="MetI-like"/>
</dbReference>
<dbReference type="GO" id="GO:0055085">
    <property type="term" value="P:transmembrane transport"/>
    <property type="evidence" value="ECO:0007669"/>
    <property type="project" value="InterPro"/>
</dbReference>